<dbReference type="RefSeq" id="WP_068901256.1">
    <property type="nucleotide sequence ID" value="NZ_JBHUIF010000004.1"/>
</dbReference>
<dbReference type="InterPro" id="IPR029063">
    <property type="entry name" value="SAM-dependent_MTases_sf"/>
</dbReference>
<feature type="domain" description="Methyltransferase" evidence="1">
    <location>
        <begin position="39"/>
        <end position="129"/>
    </location>
</feature>
<evidence type="ECO:0000259" key="1">
    <source>
        <dbReference type="Pfam" id="PF13649"/>
    </source>
</evidence>
<sequence length="197" mass="22755">MNTKNTHWQEYYQAVNRRPHHPLVEQAIAENTSGLMVAIDAGCGTGTESEFISQAGYKVLAFDPDKEAIKICHERFIENKSVSIYRDCFETFHYPANGLFIAKSSLFFCDPIKFDQVWSNIKASIQTGGVFFGQILGDQDSWESNEKRLISRFSRHEVETMLSDFDIITFDEKRDKGKTAVGREKYWHFFTFLAVKR</sequence>
<dbReference type="OrthoDB" id="9804312at2"/>
<dbReference type="InterPro" id="IPR041698">
    <property type="entry name" value="Methyltransf_25"/>
</dbReference>
<comment type="caution">
    <text evidence="2">The sequence shown here is derived from an EMBL/GenBank/DDBJ whole genome shotgun (WGS) entry which is preliminary data.</text>
</comment>
<reference evidence="2 3" key="1">
    <citation type="submission" date="2016-05" db="EMBL/GenBank/DDBJ databases">
        <title>Genomic Taxonomy of the Vibrionaceae.</title>
        <authorList>
            <person name="Gomez-Gil B."/>
            <person name="Enciso-Ibarra J."/>
        </authorList>
    </citation>
    <scope>NUCLEOTIDE SEQUENCE [LARGE SCALE GENOMIC DNA]</scope>
    <source>
        <strain evidence="2 3">CAIM 1920</strain>
    </source>
</reference>
<dbReference type="Pfam" id="PF13649">
    <property type="entry name" value="Methyltransf_25"/>
    <property type="match status" value="1"/>
</dbReference>
<dbReference type="Proteomes" id="UP000094936">
    <property type="component" value="Unassembled WGS sequence"/>
</dbReference>
<dbReference type="EMBL" id="LYBM01000012">
    <property type="protein sequence ID" value="ODA33870.1"/>
    <property type="molecule type" value="Genomic_DNA"/>
</dbReference>
<evidence type="ECO:0000313" key="2">
    <source>
        <dbReference type="EMBL" id="ODA33870.1"/>
    </source>
</evidence>
<dbReference type="Gene3D" id="3.40.50.150">
    <property type="entry name" value="Vaccinia Virus protein VP39"/>
    <property type="match status" value="1"/>
</dbReference>
<proteinExistence type="predicted"/>
<accession>A0A1C3EKW9</accession>
<dbReference type="AlphaFoldDB" id="A0A1C3EKW9"/>
<dbReference type="STRING" id="1080227.A8L45_08575"/>
<dbReference type="SUPFAM" id="SSF53335">
    <property type="entry name" value="S-adenosyl-L-methionine-dependent methyltransferases"/>
    <property type="match status" value="1"/>
</dbReference>
<evidence type="ECO:0000313" key="3">
    <source>
        <dbReference type="Proteomes" id="UP000094936"/>
    </source>
</evidence>
<organism evidence="2 3">
    <name type="scientific">Veronia pacifica</name>
    <dbReference type="NCBI Taxonomy" id="1080227"/>
    <lineage>
        <taxon>Bacteria</taxon>
        <taxon>Pseudomonadati</taxon>
        <taxon>Pseudomonadota</taxon>
        <taxon>Gammaproteobacteria</taxon>
        <taxon>Vibrionales</taxon>
        <taxon>Vibrionaceae</taxon>
        <taxon>Veronia</taxon>
    </lineage>
</organism>
<protein>
    <recommendedName>
        <fullName evidence="1">Methyltransferase domain-containing protein</fullName>
    </recommendedName>
</protein>
<keyword evidence="3" id="KW-1185">Reference proteome</keyword>
<gene>
    <name evidence="2" type="ORF">A8L45_08575</name>
</gene>
<name>A0A1C3EKW9_9GAMM</name>